<organism evidence="5 6">
    <name type="scientific">Tenggerimyces flavus</name>
    <dbReference type="NCBI Taxonomy" id="1708749"/>
    <lineage>
        <taxon>Bacteria</taxon>
        <taxon>Bacillati</taxon>
        <taxon>Actinomycetota</taxon>
        <taxon>Actinomycetes</taxon>
        <taxon>Propionibacteriales</taxon>
        <taxon>Nocardioidaceae</taxon>
        <taxon>Tenggerimyces</taxon>
    </lineage>
</organism>
<name>A0ABV7Y8U7_9ACTN</name>
<protein>
    <recommendedName>
        <fullName evidence="2">Bleomycin resistance protein</fullName>
    </recommendedName>
</protein>
<comment type="similarity">
    <text evidence="1">Belongs to the bleomycin resistance protein family.</text>
</comment>
<evidence type="ECO:0000256" key="1">
    <source>
        <dbReference type="ARBA" id="ARBA00011051"/>
    </source>
</evidence>
<accession>A0ABV7Y8U7</accession>
<evidence type="ECO:0000313" key="5">
    <source>
        <dbReference type="EMBL" id="MFC3761731.1"/>
    </source>
</evidence>
<dbReference type="PROSITE" id="PS51819">
    <property type="entry name" value="VOC"/>
    <property type="match status" value="1"/>
</dbReference>
<dbReference type="Pfam" id="PF00903">
    <property type="entry name" value="Glyoxalase"/>
    <property type="match status" value="1"/>
</dbReference>
<dbReference type="Gene3D" id="3.10.180.10">
    <property type="entry name" value="2,3-Dihydroxybiphenyl 1,2-Dioxygenase, domain 1"/>
    <property type="match status" value="1"/>
</dbReference>
<dbReference type="SUPFAM" id="SSF54593">
    <property type="entry name" value="Glyoxalase/Bleomycin resistance protein/Dihydroxybiphenyl dioxygenase"/>
    <property type="match status" value="1"/>
</dbReference>
<keyword evidence="3" id="KW-0046">Antibiotic resistance</keyword>
<feature type="domain" description="VOC" evidence="4">
    <location>
        <begin position="88"/>
        <end position="207"/>
    </location>
</feature>
<dbReference type="CDD" id="cd08349">
    <property type="entry name" value="BLMA_like"/>
    <property type="match status" value="1"/>
</dbReference>
<dbReference type="RefSeq" id="WP_205114383.1">
    <property type="nucleotide sequence ID" value="NZ_JAFBCM010000001.1"/>
</dbReference>
<dbReference type="Proteomes" id="UP001595699">
    <property type="component" value="Unassembled WGS sequence"/>
</dbReference>
<dbReference type="InterPro" id="IPR029068">
    <property type="entry name" value="Glyas_Bleomycin-R_OHBP_Dase"/>
</dbReference>
<gene>
    <name evidence="5" type="ORF">ACFOUW_12875</name>
</gene>
<dbReference type="InterPro" id="IPR000335">
    <property type="entry name" value="Bleomycin-R"/>
</dbReference>
<keyword evidence="6" id="KW-1185">Reference proteome</keyword>
<sequence length="208" mass="22963">MIENLKKQAKQLLRWHRQGYHPVAQRLRIALPRYASVSDGEILAAPFTLAQAQELLAREHGFDSWAALVAEGNAMSESTTSQATPALVAAYPQLFVRNVTASCAFFAERLGFEVAYKYGDPPFYALVRRGGAALNLRFTDRPVFDRETLVHDSLLAANIPVTGVKELFLEYQAAGVELVQPLRPQPWGTSDFIVADPDGNLLCFAEVA</sequence>
<reference evidence="6" key="1">
    <citation type="journal article" date="2019" name="Int. J. Syst. Evol. Microbiol.">
        <title>The Global Catalogue of Microorganisms (GCM) 10K type strain sequencing project: providing services to taxonomists for standard genome sequencing and annotation.</title>
        <authorList>
            <consortium name="The Broad Institute Genomics Platform"/>
            <consortium name="The Broad Institute Genome Sequencing Center for Infectious Disease"/>
            <person name="Wu L."/>
            <person name="Ma J."/>
        </authorList>
    </citation>
    <scope>NUCLEOTIDE SEQUENCE [LARGE SCALE GENOMIC DNA]</scope>
    <source>
        <strain evidence="6">CGMCC 4.7241</strain>
    </source>
</reference>
<dbReference type="EMBL" id="JBHRZH010000009">
    <property type="protein sequence ID" value="MFC3761731.1"/>
    <property type="molecule type" value="Genomic_DNA"/>
</dbReference>
<evidence type="ECO:0000256" key="2">
    <source>
        <dbReference type="ARBA" id="ARBA00021572"/>
    </source>
</evidence>
<comment type="caution">
    <text evidence="5">The sequence shown here is derived from an EMBL/GenBank/DDBJ whole genome shotgun (WGS) entry which is preliminary data.</text>
</comment>
<evidence type="ECO:0000313" key="6">
    <source>
        <dbReference type="Proteomes" id="UP001595699"/>
    </source>
</evidence>
<evidence type="ECO:0000256" key="3">
    <source>
        <dbReference type="ARBA" id="ARBA00023251"/>
    </source>
</evidence>
<dbReference type="InterPro" id="IPR037523">
    <property type="entry name" value="VOC_core"/>
</dbReference>
<evidence type="ECO:0000259" key="4">
    <source>
        <dbReference type="PROSITE" id="PS51819"/>
    </source>
</evidence>
<proteinExistence type="inferred from homology"/>
<dbReference type="InterPro" id="IPR004360">
    <property type="entry name" value="Glyas_Fos-R_dOase_dom"/>
</dbReference>